<dbReference type="EMBL" id="JACCEM010000013">
    <property type="protein sequence ID" value="NYT51557.1"/>
    <property type="molecule type" value="Genomic_DNA"/>
</dbReference>
<dbReference type="Pfam" id="PF00892">
    <property type="entry name" value="EamA"/>
    <property type="match status" value="2"/>
</dbReference>
<comment type="caution">
    <text evidence="8">The sequence shown here is derived from an EMBL/GenBank/DDBJ whole genome shotgun (WGS) entry which is preliminary data.</text>
</comment>
<evidence type="ECO:0000256" key="4">
    <source>
        <dbReference type="ARBA" id="ARBA00022989"/>
    </source>
</evidence>
<dbReference type="AlphaFoldDB" id="A0A853G5V9"/>
<evidence type="ECO:0000256" key="3">
    <source>
        <dbReference type="ARBA" id="ARBA00022692"/>
    </source>
</evidence>
<keyword evidence="2" id="KW-1003">Cell membrane</keyword>
<feature type="domain" description="EamA" evidence="7">
    <location>
        <begin position="138"/>
        <end position="274"/>
    </location>
</feature>
<keyword evidence="9" id="KW-1185">Reference proteome</keyword>
<feature type="domain" description="EamA" evidence="7">
    <location>
        <begin position="2"/>
        <end position="128"/>
    </location>
</feature>
<evidence type="ECO:0000256" key="2">
    <source>
        <dbReference type="ARBA" id="ARBA00022475"/>
    </source>
</evidence>
<dbReference type="InterPro" id="IPR050638">
    <property type="entry name" value="AA-Vitamin_Transporters"/>
</dbReference>
<dbReference type="SUPFAM" id="SSF103481">
    <property type="entry name" value="Multidrug resistance efflux transporter EmrE"/>
    <property type="match status" value="2"/>
</dbReference>
<feature type="transmembrane region" description="Helical" evidence="6">
    <location>
        <begin position="29"/>
        <end position="46"/>
    </location>
</feature>
<feature type="transmembrane region" description="Helical" evidence="6">
    <location>
        <begin position="227"/>
        <end position="251"/>
    </location>
</feature>
<keyword evidence="3 6" id="KW-0812">Transmembrane</keyword>
<evidence type="ECO:0000256" key="1">
    <source>
        <dbReference type="ARBA" id="ARBA00004651"/>
    </source>
</evidence>
<evidence type="ECO:0000313" key="9">
    <source>
        <dbReference type="Proteomes" id="UP000559809"/>
    </source>
</evidence>
<accession>A0A853G5V9</accession>
<dbReference type="PANTHER" id="PTHR32322">
    <property type="entry name" value="INNER MEMBRANE TRANSPORTER"/>
    <property type="match status" value="1"/>
</dbReference>
<evidence type="ECO:0000313" key="8">
    <source>
        <dbReference type="EMBL" id="NYT51557.1"/>
    </source>
</evidence>
<dbReference type="InterPro" id="IPR000620">
    <property type="entry name" value="EamA_dom"/>
</dbReference>
<feature type="transmembrane region" description="Helical" evidence="6">
    <location>
        <begin position="84"/>
        <end position="105"/>
    </location>
</feature>
<keyword evidence="5 6" id="KW-0472">Membrane</keyword>
<protein>
    <submittedName>
        <fullName evidence="8">EamA family transporter</fullName>
    </submittedName>
</protein>
<keyword evidence="4 6" id="KW-1133">Transmembrane helix</keyword>
<dbReference type="PANTHER" id="PTHR32322:SF18">
    <property type="entry name" value="S-ADENOSYLMETHIONINE_S-ADENOSYLHOMOCYSTEINE TRANSPORTER"/>
    <property type="match status" value="1"/>
</dbReference>
<comment type="subcellular location">
    <subcellularLocation>
        <location evidence="1">Cell membrane</location>
        <topology evidence="1">Multi-pass membrane protein</topology>
    </subcellularLocation>
</comment>
<reference evidence="8 9" key="1">
    <citation type="submission" date="2020-07" db="EMBL/GenBank/DDBJ databases">
        <title>Taxonomic revisions and descriptions of new bacterial species based on genomic comparisons in the high-G+C-content subgroup of the family Alcaligenaceae.</title>
        <authorList>
            <person name="Szabo A."/>
            <person name="Felfoldi T."/>
        </authorList>
    </citation>
    <scope>NUCLEOTIDE SEQUENCE [LARGE SCALE GENOMIC DNA]</scope>
    <source>
        <strain evidence="8 9">LMG 24012</strain>
    </source>
</reference>
<feature type="transmembrane region" description="Helical" evidence="6">
    <location>
        <begin position="201"/>
        <end position="220"/>
    </location>
</feature>
<gene>
    <name evidence="8" type="ORF">H0A72_19775</name>
</gene>
<feature type="transmembrane region" description="Helical" evidence="6">
    <location>
        <begin position="168"/>
        <end position="189"/>
    </location>
</feature>
<feature type="transmembrane region" description="Helical" evidence="6">
    <location>
        <begin position="137"/>
        <end position="156"/>
    </location>
</feature>
<sequence length="284" mass="31020">MALTVALWGFSWIAMKSLTGYIGPFDLVMSRYAIAFLVLFAVLLLSRQPWACPRPYGLNLWIAVFQTSGFQCLCQLALVTGGAGQVVTLAYTMPFWAALFAWLILGEQPTRWHMLGFLLAGVGLVGIVAPWRGLGSLTGSLLALAGGASWGLGMVLAKKMFQRYRPNVLTLTCWQMFLGAVVTFPLTLIFPQRPVVWAPELFWGVAYMSVGASALGWWLWMSVVRRVSATVAGMSSLGVPILTVVLAWFLLGERPTWLELTGVGFIMSGLLVVNLAPVLDRSRG</sequence>
<evidence type="ECO:0000259" key="7">
    <source>
        <dbReference type="Pfam" id="PF00892"/>
    </source>
</evidence>
<feature type="transmembrane region" description="Helical" evidence="6">
    <location>
        <begin position="112"/>
        <end position="131"/>
    </location>
</feature>
<feature type="transmembrane region" description="Helical" evidence="6">
    <location>
        <begin position="58"/>
        <end position="78"/>
    </location>
</feature>
<evidence type="ECO:0000256" key="5">
    <source>
        <dbReference type="ARBA" id="ARBA00023136"/>
    </source>
</evidence>
<dbReference type="Gene3D" id="1.10.3730.20">
    <property type="match status" value="1"/>
</dbReference>
<feature type="transmembrane region" description="Helical" evidence="6">
    <location>
        <begin position="257"/>
        <end position="279"/>
    </location>
</feature>
<proteinExistence type="predicted"/>
<organism evidence="8 9">
    <name type="scientific">Parapusillimonas granuli</name>
    <dbReference type="NCBI Taxonomy" id="380911"/>
    <lineage>
        <taxon>Bacteria</taxon>
        <taxon>Pseudomonadati</taxon>
        <taxon>Pseudomonadota</taxon>
        <taxon>Betaproteobacteria</taxon>
        <taxon>Burkholderiales</taxon>
        <taxon>Alcaligenaceae</taxon>
        <taxon>Parapusillimonas</taxon>
    </lineage>
</organism>
<name>A0A853G5V9_9BURK</name>
<evidence type="ECO:0000256" key="6">
    <source>
        <dbReference type="SAM" id="Phobius"/>
    </source>
</evidence>
<dbReference type="GO" id="GO:0005886">
    <property type="term" value="C:plasma membrane"/>
    <property type="evidence" value="ECO:0007669"/>
    <property type="project" value="UniProtKB-SubCell"/>
</dbReference>
<dbReference type="InterPro" id="IPR037185">
    <property type="entry name" value="EmrE-like"/>
</dbReference>
<dbReference type="Proteomes" id="UP000559809">
    <property type="component" value="Unassembled WGS sequence"/>
</dbReference>